<evidence type="ECO:0000256" key="4">
    <source>
        <dbReference type="ARBA" id="ARBA00022491"/>
    </source>
</evidence>
<keyword evidence="9" id="KW-0805">Transcription regulation</keyword>
<dbReference type="PANTHER" id="PTHR32071:SF95">
    <property type="entry name" value="DNA-BINDING TRANSCRIPTIONAL REGULATOR NTRC"/>
    <property type="match status" value="1"/>
</dbReference>
<dbReference type="CDD" id="cd00156">
    <property type="entry name" value="REC"/>
    <property type="match status" value="1"/>
</dbReference>
<dbReference type="Pfam" id="PF02954">
    <property type="entry name" value="HTH_8"/>
    <property type="match status" value="1"/>
</dbReference>
<evidence type="ECO:0000256" key="9">
    <source>
        <dbReference type="ARBA" id="ARBA00023015"/>
    </source>
</evidence>
<evidence type="ECO:0000256" key="6">
    <source>
        <dbReference type="ARBA" id="ARBA00022741"/>
    </source>
</evidence>
<evidence type="ECO:0000256" key="10">
    <source>
        <dbReference type="ARBA" id="ARBA00023125"/>
    </source>
</evidence>
<comment type="caution">
    <text evidence="21">The sequence shown here is derived from an EMBL/GenBank/DDBJ whole genome shotgun (WGS) entry which is preliminary data.</text>
</comment>
<dbReference type="GO" id="GO:0005737">
    <property type="term" value="C:cytoplasm"/>
    <property type="evidence" value="ECO:0007669"/>
    <property type="project" value="UniProtKB-SubCell"/>
</dbReference>
<dbReference type="Gene3D" id="1.10.10.60">
    <property type="entry name" value="Homeodomain-like"/>
    <property type="match status" value="1"/>
</dbReference>
<dbReference type="Proteomes" id="UP000542776">
    <property type="component" value="Unassembled WGS sequence"/>
</dbReference>
<keyword evidence="3" id="KW-0963">Cytoplasm</keyword>
<dbReference type="Gene3D" id="3.40.50.2300">
    <property type="match status" value="1"/>
</dbReference>
<dbReference type="Pfam" id="PF00072">
    <property type="entry name" value="Response_reg"/>
    <property type="match status" value="1"/>
</dbReference>
<comment type="function">
    <text evidence="16">Member of the two-component regulatory system NtrB/NtrC, which controls expression of the nitrogen-regulated (ntr) genes in response to nitrogen limitation. Phosphorylated NtrC binds directly to DNA and stimulates the formation of open promoter-sigma54-RNA polymerase complexes.</text>
</comment>
<dbReference type="SMART" id="SM00382">
    <property type="entry name" value="AAA"/>
    <property type="match status" value="1"/>
</dbReference>
<dbReference type="CDD" id="cd00009">
    <property type="entry name" value="AAA"/>
    <property type="match status" value="1"/>
</dbReference>
<dbReference type="EMBL" id="JACIEK010000012">
    <property type="protein sequence ID" value="MBB3999857.1"/>
    <property type="molecule type" value="Genomic_DNA"/>
</dbReference>
<evidence type="ECO:0000256" key="16">
    <source>
        <dbReference type="ARBA" id="ARBA00043886"/>
    </source>
</evidence>
<keyword evidence="13" id="KW-0535">Nitrogen fixation</keyword>
<dbReference type="Pfam" id="PF25601">
    <property type="entry name" value="AAA_lid_14"/>
    <property type="match status" value="1"/>
</dbReference>
<feature type="domain" description="Sigma-54 factor interaction" evidence="19">
    <location>
        <begin position="149"/>
        <end position="370"/>
    </location>
</feature>
<feature type="modified residue" description="4-aspartylphosphate" evidence="17">
    <location>
        <position position="66"/>
    </location>
</feature>
<evidence type="ECO:0000256" key="11">
    <source>
        <dbReference type="ARBA" id="ARBA00023159"/>
    </source>
</evidence>
<dbReference type="InterPro" id="IPR025943">
    <property type="entry name" value="Sigma_54_int_dom_ATP-bd_2"/>
</dbReference>
<keyword evidence="6" id="KW-0547">Nucleotide-binding</keyword>
<dbReference type="AlphaFoldDB" id="A0A7W6H7C7"/>
<dbReference type="SMART" id="SM00448">
    <property type="entry name" value="REC"/>
    <property type="match status" value="1"/>
</dbReference>
<dbReference type="PRINTS" id="PR01590">
    <property type="entry name" value="HTHFIS"/>
</dbReference>
<dbReference type="InterPro" id="IPR001789">
    <property type="entry name" value="Sig_transdc_resp-reg_receiver"/>
</dbReference>
<keyword evidence="5 17" id="KW-0597">Phosphoprotein</keyword>
<evidence type="ECO:0000259" key="20">
    <source>
        <dbReference type="PROSITE" id="PS50110"/>
    </source>
</evidence>
<proteinExistence type="predicted"/>
<name>A0A7W6H7C7_9HYPH</name>
<dbReference type="InterPro" id="IPR002197">
    <property type="entry name" value="HTH_Fis"/>
</dbReference>
<dbReference type="Gene3D" id="1.10.8.60">
    <property type="match status" value="1"/>
</dbReference>
<dbReference type="InterPro" id="IPR058031">
    <property type="entry name" value="AAA_lid_NorR"/>
</dbReference>
<evidence type="ECO:0000256" key="12">
    <source>
        <dbReference type="ARBA" id="ARBA00023163"/>
    </source>
</evidence>
<evidence type="ECO:0000256" key="7">
    <source>
        <dbReference type="ARBA" id="ARBA00022840"/>
    </source>
</evidence>
<dbReference type="GO" id="GO:0006355">
    <property type="term" value="P:regulation of DNA-templated transcription"/>
    <property type="evidence" value="ECO:0007669"/>
    <property type="project" value="InterPro"/>
</dbReference>
<keyword evidence="12" id="KW-0804">Transcription</keyword>
<sequence length="477" mass="50847">MRPKSEPEKAAAFTLFVVDDDPIQRRLVSAVAERMGARVVEAGSVGEAWQRLGEPAAAGFAVLVLDLLLPDGHGLDLLRRLQAAGSGLPVVVQTARAGLDTVVEAMRAGACDFLVKPASPARIAAAIEAARVLPFAEASTALPARPRASGAMGEALHLAERAARSAIPVLLFGETGTGKEWLARRIVEAGPRAGRPFVAVNCGALPRELAESLLFGHERGAFTGATQRQPGRFMEADGGTLFLDEVGDLAPEVQVKLLRALQEGEIDPVGAAQPVRTDVRIIAATHRDLEREVAEGRFREDLFYRLHVFPIRVPPLKDRRGEIAGLAEVFAARFSAGAKRLTPAARRHLEAADWPGNIRQLENSVHRAVVLSEGERLDLAAFGAAGPGEEREDEDDVAALGRSPLPPSEANGPAPGYRFSPVAADGRPMTLAEVERETIAAAIALHDGRLSAAARHLGIGRTTLYRKLRDGRIDGPD</sequence>
<keyword evidence="4" id="KW-0678">Repressor</keyword>
<dbReference type="Gene3D" id="3.40.50.300">
    <property type="entry name" value="P-loop containing nucleotide triphosphate hydrolases"/>
    <property type="match status" value="1"/>
</dbReference>
<keyword evidence="11" id="KW-0010">Activator</keyword>
<dbReference type="RefSeq" id="WP_183201359.1">
    <property type="nucleotide sequence ID" value="NZ_JACIEK010000012.1"/>
</dbReference>
<evidence type="ECO:0000256" key="3">
    <source>
        <dbReference type="ARBA" id="ARBA00022490"/>
    </source>
</evidence>
<evidence type="ECO:0000256" key="13">
    <source>
        <dbReference type="ARBA" id="ARBA00023231"/>
    </source>
</evidence>
<dbReference type="GO" id="GO:0043565">
    <property type="term" value="F:sequence-specific DNA binding"/>
    <property type="evidence" value="ECO:0007669"/>
    <property type="project" value="InterPro"/>
</dbReference>
<evidence type="ECO:0000256" key="5">
    <source>
        <dbReference type="ARBA" id="ARBA00022553"/>
    </source>
</evidence>
<dbReference type="PROSITE" id="PS00688">
    <property type="entry name" value="SIGMA54_INTERACT_3"/>
    <property type="match status" value="1"/>
</dbReference>
<evidence type="ECO:0000256" key="1">
    <source>
        <dbReference type="ARBA" id="ARBA00004496"/>
    </source>
</evidence>
<dbReference type="SUPFAM" id="SSF52172">
    <property type="entry name" value="CheY-like"/>
    <property type="match status" value="1"/>
</dbReference>
<keyword evidence="10 21" id="KW-0238">DNA-binding</keyword>
<dbReference type="PROSITE" id="PS00675">
    <property type="entry name" value="SIGMA54_INTERACT_1"/>
    <property type="match status" value="1"/>
</dbReference>
<accession>A0A7W6H7C7</accession>
<dbReference type="PROSITE" id="PS50045">
    <property type="entry name" value="SIGMA54_INTERACT_4"/>
    <property type="match status" value="1"/>
</dbReference>
<evidence type="ECO:0000256" key="8">
    <source>
        <dbReference type="ARBA" id="ARBA00023012"/>
    </source>
</evidence>
<dbReference type="InterPro" id="IPR003593">
    <property type="entry name" value="AAA+_ATPase"/>
</dbReference>
<dbReference type="PROSITE" id="PS50110">
    <property type="entry name" value="RESPONSE_REGULATORY"/>
    <property type="match status" value="1"/>
</dbReference>
<comment type="subcellular location">
    <subcellularLocation>
        <location evidence="1">Cytoplasm</location>
    </subcellularLocation>
</comment>
<dbReference type="SUPFAM" id="SSF52540">
    <property type="entry name" value="P-loop containing nucleoside triphosphate hydrolases"/>
    <property type="match status" value="1"/>
</dbReference>
<keyword evidence="7" id="KW-0067">ATP-binding</keyword>
<dbReference type="SUPFAM" id="SSF46689">
    <property type="entry name" value="Homeodomain-like"/>
    <property type="match status" value="1"/>
</dbReference>
<protein>
    <recommendedName>
        <fullName evidence="2">DNA-binding transcriptional regulator NtrC</fullName>
    </recommendedName>
    <alternativeName>
        <fullName evidence="14">Nitrogen regulation protein NR(I)</fullName>
    </alternativeName>
    <alternativeName>
        <fullName evidence="15">Nitrogen regulator I</fullName>
    </alternativeName>
</protein>
<reference evidence="21 22" key="1">
    <citation type="submission" date="2020-08" db="EMBL/GenBank/DDBJ databases">
        <title>Genomic Encyclopedia of Type Strains, Phase IV (KMG-IV): sequencing the most valuable type-strain genomes for metagenomic binning, comparative biology and taxonomic classification.</title>
        <authorList>
            <person name="Goeker M."/>
        </authorList>
    </citation>
    <scope>NUCLEOTIDE SEQUENCE [LARGE SCALE GENOMIC DNA]</scope>
    <source>
        <strain evidence="21 22">DSM 102238</strain>
    </source>
</reference>
<keyword evidence="22" id="KW-1185">Reference proteome</keyword>
<feature type="domain" description="Response regulatory" evidence="20">
    <location>
        <begin position="14"/>
        <end position="131"/>
    </location>
</feature>
<dbReference type="InterPro" id="IPR002078">
    <property type="entry name" value="Sigma_54_int"/>
</dbReference>
<evidence type="ECO:0000313" key="21">
    <source>
        <dbReference type="EMBL" id="MBB3999857.1"/>
    </source>
</evidence>
<gene>
    <name evidence="21" type="ORF">GGR04_003727</name>
</gene>
<dbReference type="InterPro" id="IPR025944">
    <property type="entry name" value="Sigma_54_int_dom_CS"/>
</dbReference>
<feature type="region of interest" description="Disordered" evidence="18">
    <location>
        <begin position="384"/>
        <end position="417"/>
    </location>
</feature>
<evidence type="ECO:0000256" key="17">
    <source>
        <dbReference type="PROSITE-ProRule" id="PRU00169"/>
    </source>
</evidence>
<dbReference type="PROSITE" id="PS00676">
    <property type="entry name" value="SIGMA54_INTERACT_2"/>
    <property type="match status" value="1"/>
</dbReference>
<dbReference type="GO" id="GO:0005524">
    <property type="term" value="F:ATP binding"/>
    <property type="evidence" value="ECO:0007669"/>
    <property type="project" value="UniProtKB-KW"/>
</dbReference>
<keyword evidence="8" id="KW-0902">Two-component regulatory system</keyword>
<dbReference type="GO" id="GO:0000160">
    <property type="term" value="P:phosphorelay signal transduction system"/>
    <property type="evidence" value="ECO:0007669"/>
    <property type="project" value="UniProtKB-KW"/>
</dbReference>
<evidence type="ECO:0000259" key="19">
    <source>
        <dbReference type="PROSITE" id="PS50045"/>
    </source>
</evidence>
<dbReference type="InterPro" id="IPR025662">
    <property type="entry name" value="Sigma_54_int_dom_ATP-bd_1"/>
</dbReference>
<dbReference type="FunFam" id="3.40.50.300:FF:000006">
    <property type="entry name" value="DNA-binding transcriptional regulator NtrC"/>
    <property type="match status" value="1"/>
</dbReference>
<evidence type="ECO:0000256" key="14">
    <source>
        <dbReference type="ARBA" id="ARBA00029881"/>
    </source>
</evidence>
<dbReference type="InterPro" id="IPR009057">
    <property type="entry name" value="Homeodomain-like_sf"/>
</dbReference>
<dbReference type="InterPro" id="IPR011006">
    <property type="entry name" value="CheY-like_superfamily"/>
</dbReference>
<organism evidence="21 22">
    <name type="scientific">Aureimonas pseudogalii</name>
    <dbReference type="NCBI Taxonomy" id="1744844"/>
    <lineage>
        <taxon>Bacteria</taxon>
        <taxon>Pseudomonadati</taxon>
        <taxon>Pseudomonadota</taxon>
        <taxon>Alphaproteobacteria</taxon>
        <taxon>Hyphomicrobiales</taxon>
        <taxon>Aurantimonadaceae</taxon>
        <taxon>Aureimonas</taxon>
    </lineage>
</organism>
<dbReference type="InterPro" id="IPR027417">
    <property type="entry name" value="P-loop_NTPase"/>
</dbReference>
<evidence type="ECO:0000256" key="15">
    <source>
        <dbReference type="ARBA" id="ARBA00031910"/>
    </source>
</evidence>
<evidence type="ECO:0000256" key="2">
    <source>
        <dbReference type="ARBA" id="ARBA00019059"/>
    </source>
</evidence>
<evidence type="ECO:0000313" key="22">
    <source>
        <dbReference type="Proteomes" id="UP000542776"/>
    </source>
</evidence>
<dbReference type="PANTHER" id="PTHR32071">
    <property type="entry name" value="TRANSCRIPTIONAL REGULATORY PROTEIN"/>
    <property type="match status" value="1"/>
</dbReference>
<evidence type="ECO:0000256" key="18">
    <source>
        <dbReference type="SAM" id="MobiDB-lite"/>
    </source>
</evidence>
<dbReference type="Pfam" id="PF00158">
    <property type="entry name" value="Sigma54_activat"/>
    <property type="match status" value="1"/>
</dbReference>